<name>A0A1C1CPC4_9EURO</name>
<evidence type="ECO:0000313" key="1">
    <source>
        <dbReference type="EMBL" id="OCT50321.1"/>
    </source>
</evidence>
<dbReference type="OrthoDB" id="410267at2759"/>
<dbReference type="AlphaFoldDB" id="A0A1C1CPC4"/>
<evidence type="ECO:0000313" key="2">
    <source>
        <dbReference type="Proteomes" id="UP000094526"/>
    </source>
</evidence>
<keyword evidence="2" id="KW-1185">Reference proteome</keyword>
<accession>A0A1C1CPC4</accession>
<organism evidence="1 2">
    <name type="scientific">Cladophialophora carrionii</name>
    <dbReference type="NCBI Taxonomy" id="86049"/>
    <lineage>
        <taxon>Eukaryota</taxon>
        <taxon>Fungi</taxon>
        <taxon>Dikarya</taxon>
        <taxon>Ascomycota</taxon>
        <taxon>Pezizomycotina</taxon>
        <taxon>Eurotiomycetes</taxon>
        <taxon>Chaetothyriomycetidae</taxon>
        <taxon>Chaetothyriales</taxon>
        <taxon>Herpotrichiellaceae</taxon>
        <taxon>Cladophialophora</taxon>
    </lineage>
</organism>
<dbReference type="VEuPathDB" id="FungiDB:G647_04039"/>
<dbReference type="Proteomes" id="UP000094526">
    <property type="component" value="Unassembled WGS sequence"/>
</dbReference>
<proteinExistence type="predicted"/>
<dbReference type="VEuPathDB" id="FungiDB:CLCR_07795"/>
<protein>
    <submittedName>
        <fullName evidence="1">Uncharacterized protein</fullName>
    </submittedName>
</protein>
<dbReference type="EMBL" id="LGRB01000010">
    <property type="protein sequence ID" value="OCT50321.1"/>
    <property type="molecule type" value="Genomic_DNA"/>
</dbReference>
<dbReference type="STRING" id="86049.A0A1C1CPC4"/>
<sequence>MAGSLTCTTDRRLEQRGFAKSEIVKLLMQWYKAAIFCLNQAEWTMIHSIYSVQAITTLTMSAHPLGGSSELSVLLGAALKIAQSHEWPKVLHLPCGSAMDQ</sequence>
<gene>
    <name evidence="1" type="ORF">CLCR_07795</name>
</gene>
<comment type="caution">
    <text evidence="1">The sequence shown here is derived from an EMBL/GenBank/DDBJ whole genome shotgun (WGS) entry which is preliminary data.</text>
</comment>
<reference evidence="2" key="1">
    <citation type="submission" date="2015-07" db="EMBL/GenBank/DDBJ databases">
        <authorList>
            <person name="Teixeira M.M."/>
            <person name="Souza R.C."/>
            <person name="Almeida L.G."/>
            <person name="Vicente V.A."/>
            <person name="de Hoog S."/>
            <person name="Bocca A.L."/>
            <person name="de Almeida S.R."/>
            <person name="Vasconcelos A.T."/>
            <person name="Felipe M.S."/>
        </authorList>
    </citation>
    <scope>NUCLEOTIDE SEQUENCE [LARGE SCALE GENOMIC DNA]</scope>
    <source>
        <strain evidence="2">KSF</strain>
    </source>
</reference>